<gene>
    <name evidence="1" type="ORF">METZ01_LOCUS81126</name>
</gene>
<dbReference type="Gene3D" id="2.60.120.620">
    <property type="entry name" value="q2cbj1_9rhob like domain"/>
    <property type="match status" value="1"/>
</dbReference>
<dbReference type="EMBL" id="UINC01006562">
    <property type="protein sequence ID" value="SVA28272.1"/>
    <property type="molecule type" value="Genomic_DNA"/>
</dbReference>
<accession>A0A381UJB4</accession>
<protein>
    <recommendedName>
        <fullName evidence="2">Prolyl 4-hydroxylase alpha subunit Fe(2+) 2OG dioxygenase domain-containing protein</fullName>
    </recommendedName>
</protein>
<name>A0A381UJB4_9ZZZZ</name>
<dbReference type="Pfam" id="PF13759">
    <property type="entry name" value="2OG-FeII_Oxy_5"/>
    <property type="match status" value="1"/>
</dbReference>
<organism evidence="1">
    <name type="scientific">marine metagenome</name>
    <dbReference type="NCBI Taxonomy" id="408172"/>
    <lineage>
        <taxon>unclassified sequences</taxon>
        <taxon>metagenomes</taxon>
        <taxon>ecological metagenomes</taxon>
    </lineage>
</organism>
<proteinExistence type="predicted"/>
<dbReference type="AlphaFoldDB" id="A0A381UJB4"/>
<reference evidence="1" key="1">
    <citation type="submission" date="2018-05" db="EMBL/GenBank/DDBJ databases">
        <authorList>
            <person name="Lanie J.A."/>
            <person name="Ng W.-L."/>
            <person name="Kazmierczak K.M."/>
            <person name="Andrzejewski T.M."/>
            <person name="Davidsen T.M."/>
            <person name="Wayne K.J."/>
            <person name="Tettelin H."/>
            <person name="Glass J.I."/>
            <person name="Rusch D."/>
            <person name="Podicherti R."/>
            <person name="Tsui H.-C.T."/>
            <person name="Winkler M.E."/>
        </authorList>
    </citation>
    <scope>NUCLEOTIDE SEQUENCE</scope>
</reference>
<dbReference type="InterPro" id="IPR012668">
    <property type="entry name" value="CHP02466"/>
</dbReference>
<sequence>MGELDRIPPKYLMWKRPEAEDFAFGIETNLAGTPAMDRLWEYISKGKEENKIRGSDISAGNLSKSLHLDDTDDWFFDNVLMSAIAEYKNEYPVRCCEQNLTMIGADHNIFSGNEKVPFVLSSIWVNFQRQHEFNPMHNHTGLFSFVIMMKIPYDWTEQYELPHVRVSHSPSAGNLEFLYIDIMGNIKSLPYKLDSNCEGLMLFFPASTRHLVYPFYECEEERITISGNIAYGI</sequence>
<evidence type="ECO:0000313" key="1">
    <source>
        <dbReference type="EMBL" id="SVA28272.1"/>
    </source>
</evidence>
<evidence type="ECO:0008006" key="2">
    <source>
        <dbReference type="Google" id="ProtNLM"/>
    </source>
</evidence>